<dbReference type="GO" id="GO:0000329">
    <property type="term" value="C:fungal-type vacuole membrane"/>
    <property type="evidence" value="ECO:0007669"/>
    <property type="project" value="InterPro"/>
</dbReference>
<evidence type="ECO:0000256" key="1">
    <source>
        <dbReference type="SAM" id="Phobius"/>
    </source>
</evidence>
<keyword evidence="1" id="KW-0472">Membrane</keyword>
<evidence type="ECO:0000313" key="2">
    <source>
        <dbReference type="EMBL" id="KAG9242033.1"/>
    </source>
</evidence>
<keyword evidence="1" id="KW-1133">Transmembrane helix</keyword>
<dbReference type="Proteomes" id="UP000887226">
    <property type="component" value="Unassembled WGS sequence"/>
</dbReference>
<feature type="transmembrane region" description="Helical" evidence="1">
    <location>
        <begin position="59"/>
        <end position="83"/>
    </location>
</feature>
<organism evidence="2 3">
    <name type="scientific">Calycina marina</name>
    <dbReference type="NCBI Taxonomy" id="1763456"/>
    <lineage>
        <taxon>Eukaryota</taxon>
        <taxon>Fungi</taxon>
        <taxon>Dikarya</taxon>
        <taxon>Ascomycota</taxon>
        <taxon>Pezizomycotina</taxon>
        <taxon>Leotiomycetes</taxon>
        <taxon>Helotiales</taxon>
        <taxon>Pezizellaceae</taxon>
        <taxon>Calycina</taxon>
    </lineage>
</organism>
<proteinExistence type="predicted"/>
<protein>
    <submittedName>
        <fullName evidence="2">Uncharacterized protein</fullName>
    </submittedName>
</protein>
<dbReference type="PANTHER" id="PTHR35895:SF1">
    <property type="entry name" value="LIPID-BINDING SERUM GLYCOPROTEIN C-TERMINAL DOMAIN-CONTAINING PROTEIN"/>
    <property type="match status" value="1"/>
</dbReference>
<dbReference type="AlphaFoldDB" id="A0A9P7YXY1"/>
<dbReference type="Pfam" id="PF12505">
    <property type="entry name" value="DUF3712"/>
    <property type="match status" value="1"/>
</dbReference>
<reference evidence="2" key="1">
    <citation type="journal article" date="2021" name="IMA Fungus">
        <title>Genomic characterization of three marine fungi, including Emericellopsis atlantica sp. nov. with signatures of a generalist lifestyle and marine biomass degradation.</title>
        <authorList>
            <person name="Hagestad O.C."/>
            <person name="Hou L."/>
            <person name="Andersen J.H."/>
            <person name="Hansen E.H."/>
            <person name="Altermark B."/>
            <person name="Li C."/>
            <person name="Kuhnert E."/>
            <person name="Cox R.J."/>
            <person name="Crous P.W."/>
            <person name="Spatafora J.W."/>
            <person name="Lail K."/>
            <person name="Amirebrahimi M."/>
            <person name="Lipzen A."/>
            <person name="Pangilinan J."/>
            <person name="Andreopoulos W."/>
            <person name="Hayes R.D."/>
            <person name="Ng V."/>
            <person name="Grigoriev I.V."/>
            <person name="Jackson S.A."/>
            <person name="Sutton T.D.S."/>
            <person name="Dobson A.D.W."/>
            <person name="Rama T."/>
        </authorList>
    </citation>
    <scope>NUCLEOTIDE SEQUENCE</scope>
    <source>
        <strain evidence="2">TRa3180A</strain>
    </source>
</reference>
<keyword evidence="1" id="KW-0812">Transmembrane</keyword>
<comment type="caution">
    <text evidence="2">The sequence shown here is derived from an EMBL/GenBank/DDBJ whole genome shotgun (WGS) entry which is preliminary data.</text>
</comment>
<dbReference type="InterPro" id="IPR046368">
    <property type="entry name" value="Tag1"/>
</dbReference>
<name>A0A9P7YXY1_9HELO</name>
<keyword evidence="3" id="KW-1185">Reference proteome</keyword>
<gene>
    <name evidence="2" type="ORF">BJ878DRAFT_426769</name>
</gene>
<accession>A0A9P7YXY1</accession>
<dbReference type="InterPro" id="IPR022185">
    <property type="entry name" value="DUF3712"/>
</dbReference>
<dbReference type="EMBL" id="MU254121">
    <property type="protein sequence ID" value="KAG9242033.1"/>
    <property type="molecule type" value="Genomic_DNA"/>
</dbReference>
<dbReference type="OrthoDB" id="10039566at2759"/>
<dbReference type="PANTHER" id="PTHR35895">
    <property type="entry name" value="CHROMOSOME 16, WHOLE GENOME SHOTGUN SEQUENCE"/>
    <property type="match status" value="1"/>
</dbReference>
<sequence>MGTTLRQLKTNDSAVRHDESEKALEIDCVENENQQVPYTQPQKQGVGVGSKIKRHCARFWWLHIIIFCIIFLIVSLCLVYVAMPKIAQSGVDKTYLELTDLKFINPTQETLEITQTAILHNPEIFTPTLDAFPVQSYFVVNATGEQLGPMLEFQFPKTHALHPTSVNTAALQECLIEDADVVNQFVTAVLTQEYVSSSLVGSTNLHLGALPVNKINYNTVVTYKGLNGLAGFNVTEARVNLTAATGESNLKGNAFIPNPSVITVAMGNVTLSLAIAGTNVGNATINDMTLVPGDNNLPMTAIVDQAALTTAALATGANGYVNLTITGTSAVYNGQQLTYYQEALQDNALALRMNVLQIVADSL</sequence>
<evidence type="ECO:0000313" key="3">
    <source>
        <dbReference type="Proteomes" id="UP000887226"/>
    </source>
</evidence>